<name>A0ABT5YH63_9GAMM</name>
<gene>
    <name evidence="1" type="ORF">NLU14_22105</name>
</gene>
<proteinExistence type="predicted"/>
<dbReference type="RefSeq" id="WP_275710657.1">
    <property type="nucleotide sequence ID" value="NZ_JANCMW010000222.1"/>
</dbReference>
<sequence length="88" mass="8268">GNVTIVANGDVKAANTGIVAALSNSSTGNIDVTANGAIDARFGVEAQNFGTVGSTTVKTVGPVNATTGNGIFASAAGGAVSVTTGAVT</sequence>
<reference evidence="1" key="1">
    <citation type="submission" date="2022-07" db="EMBL/GenBank/DDBJ databases">
        <title>Marinobacter iranensis a new bacterium isolate from a hipersaline lake in Iran.</title>
        <authorList>
            <person name="Mohammad A.M.A."/>
            <person name="Cristina S.-P."/>
            <person name="Antonio V."/>
        </authorList>
    </citation>
    <scope>NUCLEOTIDE SEQUENCE</scope>
    <source>
        <strain evidence="1">71-i</strain>
    </source>
</reference>
<evidence type="ECO:0000313" key="1">
    <source>
        <dbReference type="EMBL" id="MDF0752922.1"/>
    </source>
</evidence>
<accession>A0ABT5YH63</accession>
<feature type="non-terminal residue" evidence="1">
    <location>
        <position position="1"/>
    </location>
</feature>
<dbReference type="EMBL" id="JANCMW010000222">
    <property type="protein sequence ID" value="MDF0752922.1"/>
    <property type="molecule type" value="Genomic_DNA"/>
</dbReference>
<organism evidence="1 2">
    <name type="scientific">Marinobacter iranensis</name>
    <dbReference type="NCBI Taxonomy" id="2962607"/>
    <lineage>
        <taxon>Bacteria</taxon>
        <taxon>Pseudomonadati</taxon>
        <taxon>Pseudomonadota</taxon>
        <taxon>Gammaproteobacteria</taxon>
        <taxon>Pseudomonadales</taxon>
        <taxon>Marinobacteraceae</taxon>
        <taxon>Marinobacter</taxon>
    </lineage>
</organism>
<evidence type="ECO:0000313" key="2">
    <source>
        <dbReference type="Proteomes" id="UP001143391"/>
    </source>
</evidence>
<dbReference type="Proteomes" id="UP001143391">
    <property type="component" value="Unassembled WGS sequence"/>
</dbReference>
<comment type="caution">
    <text evidence="1">The sequence shown here is derived from an EMBL/GenBank/DDBJ whole genome shotgun (WGS) entry which is preliminary data.</text>
</comment>
<keyword evidence="2" id="KW-1185">Reference proteome</keyword>
<feature type="non-terminal residue" evidence="1">
    <location>
        <position position="88"/>
    </location>
</feature>
<protein>
    <submittedName>
        <fullName evidence="1">Uncharacterized protein</fullName>
    </submittedName>
</protein>